<reference evidence="4" key="3">
    <citation type="submission" date="2019-03" db="UniProtKB">
        <authorList>
            <consortium name="EnsemblPlants"/>
        </authorList>
    </citation>
    <scope>IDENTIFICATION</scope>
</reference>
<keyword evidence="1" id="KW-0808">Transferase</keyword>
<dbReference type="AlphaFoldDB" id="A0A452XDN6"/>
<evidence type="ECO:0000313" key="4">
    <source>
        <dbReference type="EnsemblPlants" id="AET0Gv20065300.1"/>
    </source>
</evidence>
<name>A0A452XDN6_AEGTS</name>
<proteinExistence type="predicted"/>
<accession>A0A452XDN6</accession>
<dbReference type="InterPro" id="IPR016135">
    <property type="entry name" value="UBQ-conjugating_enzyme/RWD"/>
</dbReference>
<dbReference type="Gene3D" id="3.10.110.10">
    <property type="entry name" value="Ubiquitin Conjugating Enzyme"/>
    <property type="match status" value="1"/>
</dbReference>
<keyword evidence="2" id="KW-0833">Ubl conjugation pathway</keyword>
<dbReference type="InterPro" id="IPR000608">
    <property type="entry name" value="UBC"/>
</dbReference>
<protein>
    <recommendedName>
        <fullName evidence="3">UBC core domain-containing protein</fullName>
    </recommendedName>
</protein>
<dbReference type="PANTHER" id="PTHR46116:SF32">
    <property type="entry name" value="OS05G0153132 PROTEIN"/>
    <property type="match status" value="1"/>
</dbReference>
<dbReference type="PANTHER" id="PTHR46116">
    <property type="entry name" value="(E3-INDEPENDENT) E2 UBIQUITIN-CONJUGATING ENZYME"/>
    <property type="match status" value="1"/>
</dbReference>
<evidence type="ECO:0000313" key="5">
    <source>
        <dbReference type="Proteomes" id="UP000015105"/>
    </source>
</evidence>
<dbReference type="Proteomes" id="UP000015105">
    <property type="component" value="Unassembled WGS sequence"/>
</dbReference>
<dbReference type="SMART" id="SM00212">
    <property type="entry name" value="UBCc"/>
    <property type="match status" value="1"/>
</dbReference>
<dbReference type="Pfam" id="PF00179">
    <property type="entry name" value="UQ_con"/>
    <property type="match status" value="1"/>
</dbReference>
<organism evidence="4 5">
    <name type="scientific">Aegilops tauschii subsp. strangulata</name>
    <name type="common">Goatgrass</name>
    <dbReference type="NCBI Taxonomy" id="200361"/>
    <lineage>
        <taxon>Eukaryota</taxon>
        <taxon>Viridiplantae</taxon>
        <taxon>Streptophyta</taxon>
        <taxon>Embryophyta</taxon>
        <taxon>Tracheophyta</taxon>
        <taxon>Spermatophyta</taxon>
        <taxon>Magnoliopsida</taxon>
        <taxon>Liliopsida</taxon>
        <taxon>Poales</taxon>
        <taxon>Poaceae</taxon>
        <taxon>BOP clade</taxon>
        <taxon>Pooideae</taxon>
        <taxon>Triticodae</taxon>
        <taxon>Triticeae</taxon>
        <taxon>Triticinae</taxon>
        <taxon>Aegilops</taxon>
    </lineage>
</organism>
<keyword evidence="5" id="KW-1185">Reference proteome</keyword>
<dbReference type="EnsemblPlants" id="AET0Gv20065300.1">
    <property type="protein sequence ID" value="AET0Gv20065300.1"/>
    <property type="gene ID" value="AET0Gv20065300"/>
</dbReference>
<evidence type="ECO:0000259" key="3">
    <source>
        <dbReference type="PROSITE" id="PS50127"/>
    </source>
</evidence>
<evidence type="ECO:0000256" key="2">
    <source>
        <dbReference type="ARBA" id="ARBA00022786"/>
    </source>
</evidence>
<sequence length="205" mass="23431">NDLPETIYVRAFEDRMDLLRVVMVGASRTPYHDGLFFFDLQLPPSYPDAPPQVYYHSFGLRLNPNLYESGTVCLSLLNTFGGEGTEVWSSTASSLLQVVVSIQGLVFNDKPYYNETGYETMVDKPEGRRNALPYSENAYLLTLRTMLHLLHRPPRGFEEFVKEHFRHRGRFVLRTCNAWLQGNIVDNAHATEVSRKQPCSAGLRL</sequence>
<feature type="domain" description="UBC core" evidence="3">
    <location>
        <begin position="1"/>
        <end position="147"/>
    </location>
</feature>
<dbReference type="STRING" id="200361.A0A452XDN6"/>
<reference evidence="5" key="2">
    <citation type="journal article" date="2017" name="Nat. Plants">
        <title>The Aegilops tauschii genome reveals multiple impacts of transposons.</title>
        <authorList>
            <person name="Zhao G."/>
            <person name="Zou C."/>
            <person name="Li K."/>
            <person name="Wang K."/>
            <person name="Li T."/>
            <person name="Gao L."/>
            <person name="Zhang X."/>
            <person name="Wang H."/>
            <person name="Yang Z."/>
            <person name="Liu X."/>
            <person name="Jiang W."/>
            <person name="Mao L."/>
            <person name="Kong X."/>
            <person name="Jiao Y."/>
            <person name="Jia J."/>
        </authorList>
    </citation>
    <scope>NUCLEOTIDE SEQUENCE [LARGE SCALE GENOMIC DNA]</scope>
    <source>
        <strain evidence="5">cv. AL8/78</strain>
    </source>
</reference>
<dbReference type="CDD" id="cd23837">
    <property type="entry name" value="UBCc_UBE2O"/>
    <property type="match status" value="1"/>
</dbReference>
<dbReference type="SUPFAM" id="SSF54495">
    <property type="entry name" value="UBC-like"/>
    <property type="match status" value="1"/>
</dbReference>
<reference evidence="5" key="1">
    <citation type="journal article" date="2014" name="Science">
        <title>Ancient hybridizations among the ancestral genomes of bread wheat.</title>
        <authorList>
            <consortium name="International Wheat Genome Sequencing Consortium,"/>
            <person name="Marcussen T."/>
            <person name="Sandve S.R."/>
            <person name="Heier L."/>
            <person name="Spannagl M."/>
            <person name="Pfeifer M."/>
            <person name="Jakobsen K.S."/>
            <person name="Wulff B.B."/>
            <person name="Steuernagel B."/>
            <person name="Mayer K.F."/>
            <person name="Olsen O.A."/>
        </authorList>
    </citation>
    <scope>NUCLEOTIDE SEQUENCE [LARGE SCALE GENOMIC DNA]</scope>
    <source>
        <strain evidence="5">cv. AL8/78</strain>
    </source>
</reference>
<evidence type="ECO:0000256" key="1">
    <source>
        <dbReference type="ARBA" id="ARBA00022679"/>
    </source>
</evidence>
<dbReference type="GO" id="GO:0061631">
    <property type="term" value="F:ubiquitin conjugating enzyme activity"/>
    <property type="evidence" value="ECO:0007669"/>
    <property type="project" value="TreeGrafter"/>
</dbReference>
<dbReference type="Gramene" id="AET0Gv20065300.1">
    <property type="protein sequence ID" value="AET0Gv20065300.1"/>
    <property type="gene ID" value="AET0Gv20065300"/>
</dbReference>
<dbReference type="PROSITE" id="PS50127">
    <property type="entry name" value="UBC_2"/>
    <property type="match status" value="1"/>
</dbReference>